<evidence type="ECO:0008006" key="3">
    <source>
        <dbReference type="Google" id="ProtNLM"/>
    </source>
</evidence>
<dbReference type="KEGG" id="vg:54979002"/>
<keyword evidence="2" id="KW-1185">Reference proteome</keyword>
<protein>
    <recommendedName>
        <fullName evidence="3">Internal virion protein</fullName>
    </recommendedName>
</protein>
<dbReference type="GeneID" id="54979002"/>
<dbReference type="EMBL" id="KY316062">
    <property type="protein sequence ID" value="APU00300.1"/>
    <property type="molecule type" value="Genomic_DNA"/>
</dbReference>
<organism evidence="1 2">
    <name type="scientific">Ralstonia phage RS-PII-1</name>
    <dbReference type="NCBI Taxonomy" id="1932892"/>
    <lineage>
        <taxon>Viruses</taxon>
        <taxon>Duplodnaviria</taxon>
        <taxon>Heunggongvirae</taxon>
        <taxon>Uroviricota</taxon>
        <taxon>Caudoviricetes</taxon>
        <taxon>Autographivirales</taxon>
        <taxon>Autonotataviridae</taxon>
        <taxon>Sukuvirus</taxon>
        <taxon>Sukuvirus RSPII1</taxon>
    </lineage>
</organism>
<evidence type="ECO:0000313" key="1">
    <source>
        <dbReference type="EMBL" id="APU00300.1"/>
    </source>
</evidence>
<accession>A0A1L7DQB4</accession>
<evidence type="ECO:0000313" key="2">
    <source>
        <dbReference type="Proteomes" id="UP000222868"/>
    </source>
</evidence>
<proteinExistence type="predicted"/>
<name>A0A1L7DQB4_9CAUD</name>
<dbReference type="RefSeq" id="YP_009788868.1">
    <property type="nucleotide sequence ID" value="NC_047804.1"/>
</dbReference>
<sequence>MAAPDSFALNSSGQVVLQDAVQTSGPATSIDGGGAGSAPQAVGAQVAPTNWAGVAETGLKTLDALNKLAEGALKPYVEQMEKKQYFEGMSKVVQGQSLQQITKDDPWYMNIFGPSATVRGAQAMTATTALQQAETDFMSNMETLRSQSPDQVRQFLVAQASSIGNTGDPLVDATVQSKLAEAWGPMLKTHMREHLKWQQEDMADKQTNLNISIGDSLKAARQANTAGWDDAERQAAYENAWQSAQPAPGQTKDSWNRGMAQSLVANLQNGNFDYFEAVRSSPLWGQMDMKVRENIEANLPLYVNKDAQKNPAITSITNNMAGFEFNLSQGATGIATEKELHTVIDGYNEQYASRTGASEPLINNTKRAALVKQWMSGNAHMQKALAAAAKDDAQYMDSFKLAQGAFTHGTYSHLKGLTLDPKAIADAMNDAFETAFKDGDAGKMNNYMIRAAQVSGDERLRSPKFTEMLTSGVNGFLTGGGAPTQTQVQAMNWAGMMYKAGSNGPEALSAYLGSEKAAKVIGLMNSGLDLNDPKSVVEYRAALQKGRPDLSPTSDERKIIRGAVGGENPGWLKQIIPFAGGPGTLTPYKLSEETITNLSGAVEKDAVRYATAYNVPLETATRLKLAEVVKNADMLPGTVVPAQRNVQGDPSLHAAVNRLRPGAGNQSTSVYQEAAMNVANNRLTENVRAAGGNMENFDVKDYVISSGQQVGNGVLTLFMFPKDKTKAATLGPSVVTIHPQQVVDEIDRLTKERGTRKADGPARTPTLDPTFEARRKLAMRNAGINTD</sequence>
<reference evidence="1 2" key="1">
    <citation type="submission" date="2016-12" db="EMBL/GenBank/DDBJ databases">
        <title>Isolation, Whole Genome Sequencing Analysis of a Novel Lytic Bacteriophage RS-PII-1 infecting Ralstonia solanacearum.</title>
        <authorList>
            <person name="Su J."/>
            <person name="Liu J."/>
            <person name="Yu H."/>
            <person name="Guo Z."/>
            <person name="Sun H."/>
            <person name="Fan G."/>
            <person name="Gu G."/>
            <person name="Wang G."/>
        </authorList>
    </citation>
    <scope>NUCLEOTIDE SEQUENCE [LARGE SCALE GENOMIC DNA]</scope>
</reference>
<dbReference type="Proteomes" id="UP000222868">
    <property type="component" value="Segment"/>
</dbReference>